<evidence type="ECO:0000259" key="2">
    <source>
        <dbReference type="Pfam" id="PF13462"/>
    </source>
</evidence>
<dbReference type="AlphaFoldDB" id="A0A367RMP9"/>
<dbReference type="PANTHER" id="PTHR13887:SF55">
    <property type="entry name" value="SLR0313 PROTEIN"/>
    <property type="match status" value="1"/>
</dbReference>
<sequence>MSFDRDRSLLFVPPSTQDHIKGVLNATAVLVMYGDYQCQESADAYRLIKVIGQQLSVSLGENYLCFIFRHFPQIEIHSHAQRAAEAAEAAAVQGQFWPMHEMLFSHQQELGNGYLVEYANNLGLNISQFLQDISKKVYIDRINEDIQSGLYSGVMATPALFINGIRYSVGVAQPRHRWKIEQLMAAIITASH</sequence>
<comment type="similarity">
    <text evidence="1">Belongs to the thioredoxin family. DsbA subfamily.</text>
</comment>
<dbReference type="Gene3D" id="3.40.30.10">
    <property type="entry name" value="Glutaredoxin"/>
    <property type="match status" value="1"/>
</dbReference>
<gene>
    <name evidence="3" type="ORF">A6769_15755</name>
</gene>
<feature type="domain" description="Thioredoxin-like fold" evidence="2">
    <location>
        <begin position="17"/>
        <end position="167"/>
    </location>
</feature>
<accession>A0A367RMP9</accession>
<evidence type="ECO:0000313" key="3">
    <source>
        <dbReference type="EMBL" id="RCJ36582.1"/>
    </source>
</evidence>
<dbReference type="SUPFAM" id="SSF52833">
    <property type="entry name" value="Thioredoxin-like"/>
    <property type="match status" value="1"/>
</dbReference>
<dbReference type="Proteomes" id="UP000252085">
    <property type="component" value="Unassembled WGS sequence"/>
</dbReference>
<proteinExistence type="inferred from homology"/>
<dbReference type="InterPro" id="IPR012336">
    <property type="entry name" value="Thioredoxin-like_fold"/>
</dbReference>
<evidence type="ECO:0000313" key="4">
    <source>
        <dbReference type="Proteomes" id="UP000252085"/>
    </source>
</evidence>
<comment type="caution">
    <text evidence="3">The sequence shown here is derived from an EMBL/GenBank/DDBJ whole genome shotgun (WGS) entry which is preliminary data.</text>
</comment>
<dbReference type="InterPro" id="IPR036249">
    <property type="entry name" value="Thioredoxin-like_sf"/>
</dbReference>
<dbReference type="EMBL" id="LXQE01000148">
    <property type="protein sequence ID" value="RCJ36582.1"/>
    <property type="molecule type" value="Genomic_DNA"/>
</dbReference>
<reference evidence="3 4" key="1">
    <citation type="submission" date="2016-04" db="EMBL/GenBank/DDBJ databases">
        <authorList>
            <person name="Evans L.H."/>
            <person name="Alamgir A."/>
            <person name="Owens N."/>
            <person name="Weber N.D."/>
            <person name="Virtaneva K."/>
            <person name="Barbian K."/>
            <person name="Babar A."/>
            <person name="Rosenke K."/>
        </authorList>
    </citation>
    <scope>NUCLEOTIDE SEQUENCE [LARGE SCALE GENOMIC DNA]</scope>
    <source>
        <strain evidence="3">NIES-2108</strain>
    </source>
</reference>
<protein>
    <submittedName>
        <fullName evidence="3">Disulfide bond formation protein DsbA</fullName>
    </submittedName>
</protein>
<evidence type="ECO:0000256" key="1">
    <source>
        <dbReference type="ARBA" id="ARBA00005791"/>
    </source>
</evidence>
<name>A0A367RMP9_NOSPU</name>
<dbReference type="PANTHER" id="PTHR13887">
    <property type="entry name" value="GLUTATHIONE S-TRANSFERASE KAPPA"/>
    <property type="match status" value="1"/>
</dbReference>
<organism evidence="3 4">
    <name type="scientific">Nostoc punctiforme NIES-2108</name>
    <dbReference type="NCBI Taxonomy" id="1356359"/>
    <lineage>
        <taxon>Bacteria</taxon>
        <taxon>Bacillati</taxon>
        <taxon>Cyanobacteriota</taxon>
        <taxon>Cyanophyceae</taxon>
        <taxon>Nostocales</taxon>
        <taxon>Nostocaceae</taxon>
        <taxon>Nostoc</taxon>
    </lineage>
</organism>
<dbReference type="Pfam" id="PF13462">
    <property type="entry name" value="Thioredoxin_4"/>
    <property type="match status" value="1"/>
</dbReference>